<dbReference type="PANTHER" id="PTHR42714">
    <property type="entry name" value="TRNA MODIFICATION GTPASE GTPBP3"/>
    <property type="match status" value="1"/>
</dbReference>
<feature type="transmembrane region" description="Helical" evidence="9">
    <location>
        <begin position="475"/>
        <end position="495"/>
    </location>
</feature>
<evidence type="ECO:0000256" key="2">
    <source>
        <dbReference type="ARBA" id="ARBA00022490"/>
    </source>
</evidence>
<evidence type="ECO:0000256" key="5">
    <source>
        <dbReference type="ARBA" id="ARBA00023015"/>
    </source>
</evidence>
<organism evidence="12">
    <name type="scientific">bioreactor metagenome</name>
    <dbReference type="NCBI Taxonomy" id="1076179"/>
    <lineage>
        <taxon>unclassified sequences</taxon>
        <taxon>metagenomes</taxon>
        <taxon>ecological metagenomes</taxon>
    </lineage>
</organism>
<keyword evidence="6" id="KW-0342">GTP-binding</keyword>
<evidence type="ECO:0000256" key="7">
    <source>
        <dbReference type="ARBA" id="ARBA00023163"/>
    </source>
</evidence>
<dbReference type="Pfam" id="PF01926">
    <property type="entry name" value="MMR_HSR1"/>
    <property type="match status" value="1"/>
</dbReference>
<keyword evidence="1" id="KW-0806">Transcription termination</keyword>
<dbReference type="PROSITE" id="PS50084">
    <property type="entry name" value="KH_TYPE_1"/>
    <property type="match status" value="1"/>
</dbReference>
<dbReference type="GO" id="GO:0030488">
    <property type="term" value="P:tRNA methylation"/>
    <property type="evidence" value="ECO:0007669"/>
    <property type="project" value="TreeGrafter"/>
</dbReference>
<dbReference type="Gene3D" id="3.40.50.300">
    <property type="entry name" value="P-loop containing nucleotide triphosphate hydrolases"/>
    <property type="match status" value="1"/>
</dbReference>
<dbReference type="SUPFAM" id="SSF54814">
    <property type="entry name" value="Prokaryotic type KH domain (KH-domain type II)"/>
    <property type="match status" value="1"/>
</dbReference>
<evidence type="ECO:0000256" key="6">
    <source>
        <dbReference type="ARBA" id="ARBA00023134"/>
    </source>
</evidence>
<dbReference type="Pfam" id="PF26594">
    <property type="entry name" value="KH_NusA_2nd"/>
    <property type="match status" value="1"/>
</dbReference>
<dbReference type="AlphaFoldDB" id="A0A644WPN6"/>
<evidence type="ECO:0000256" key="9">
    <source>
        <dbReference type="SAM" id="Phobius"/>
    </source>
</evidence>
<name>A0A644WPN6_9ZZZZ</name>
<evidence type="ECO:0000259" key="10">
    <source>
        <dbReference type="Pfam" id="PF01926"/>
    </source>
</evidence>
<sequence>MNEKRDLPNPRDDPANRSGPSRSMGRSEGYHRALDECARVAREEFGVANQAFHDAEEIGTRLKIAVRSVARRAPADGTAVEDARARLQELETKLEKTLSNSLRKAGLALHAKQGALNRFTVTLFGRTMAGKSTIREALTCGDGATIGKGAQRTTRDVREYTWNSLRIIDTPGIGAYEGDEDRAQALSVIDETDVVLFLVSSDGIQEESFKGMQELRQQNKPLLFVLNVKRDLEKAVNMRRFLKDPRSVFDDNELRGHFDRIHKLAGEYLGMRDIRIIPIHAQAAYLSTRPEHEEHAGLLVEHCRLGDLLDELKSEVARRGNVRRVQTIVDGTQVSLLDLQEELAEQAKTVRRAAQYLEDKFSELDIWLDGFVRATNVRAETEAAQLVQPLRASVSSFIDENIERDDVGHRWGRKVKALDIEGWLERQQTAILDELRGRLVEFSREMSVETKLIGEFNSTKPSQFDPWDVKRSLRWVSAAGGALAGVAAVAGYFGAANFWNPVGWIAGGVSVIALGLSWLFGDREKKLQRQKAKATSQLRENIDQLEHEVASGLKKWFYDSVTSRLVRAIRKDTKQLYNGMRDVSRSLDDGAREVGAIVEGLNRRLLVRAGQFVGASVDETCIGRVVRDPGVRAKFLWRDSIDNPVFCKQVGLAIGEWVDGISEGAIVQKVAWSLRPASVSPTRVSISAQAAVVRVPQQEVGRAIGRRGSNVSLASRLVGVRIKVIGEESNTHG</sequence>
<feature type="region of interest" description="Disordered" evidence="8">
    <location>
        <begin position="1"/>
        <end position="29"/>
    </location>
</feature>
<accession>A0A644WPN6</accession>
<dbReference type="GO" id="GO:0003723">
    <property type="term" value="F:RNA binding"/>
    <property type="evidence" value="ECO:0007669"/>
    <property type="project" value="InterPro"/>
</dbReference>
<evidence type="ECO:0000259" key="11">
    <source>
        <dbReference type="Pfam" id="PF26594"/>
    </source>
</evidence>
<dbReference type="GO" id="GO:0005525">
    <property type="term" value="F:GTP binding"/>
    <property type="evidence" value="ECO:0007669"/>
    <property type="project" value="UniProtKB-KW"/>
</dbReference>
<protein>
    <submittedName>
        <fullName evidence="12">GTPase Der</fullName>
    </submittedName>
</protein>
<keyword evidence="9" id="KW-0472">Membrane</keyword>
<keyword evidence="7" id="KW-0804">Transcription</keyword>
<dbReference type="GO" id="GO:0005737">
    <property type="term" value="C:cytoplasm"/>
    <property type="evidence" value="ECO:0007669"/>
    <property type="project" value="TreeGrafter"/>
</dbReference>
<feature type="domain" description="G" evidence="10">
    <location>
        <begin position="121"/>
        <end position="227"/>
    </location>
</feature>
<keyword evidence="9" id="KW-0812">Transmembrane</keyword>
<keyword evidence="5" id="KW-0805">Transcription regulation</keyword>
<evidence type="ECO:0000256" key="1">
    <source>
        <dbReference type="ARBA" id="ARBA00022472"/>
    </source>
</evidence>
<dbReference type="InterPro" id="IPR009019">
    <property type="entry name" value="KH_sf_prok-type"/>
</dbReference>
<comment type="caution">
    <text evidence="12">The sequence shown here is derived from an EMBL/GenBank/DDBJ whole genome shotgun (WGS) entry which is preliminary data.</text>
</comment>
<reference evidence="12" key="1">
    <citation type="submission" date="2019-08" db="EMBL/GenBank/DDBJ databases">
        <authorList>
            <person name="Kucharzyk K."/>
            <person name="Murdoch R.W."/>
            <person name="Higgins S."/>
            <person name="Loffler F."/>
        </authorList>
    </citation>
    <scope>NUCLEOTIDE SEQUENCE</scope>
</reference>
<keyword evidence="9" id="KW-1133">Transmembrane helix</keyword>
<dbReference type="InterPro" id="IPR015946">
    <property type="entry name" value="KH_dom-like_a/b"/>
</dbReference>
<dbReference type="EMBL" id="VSSQ01001149">
    <property type="protein sequence ID" value="MPM05617.1"/>
    <property type="molecule type" value="Genomic_DNA"/>
</dbReference>
<dbReference type="SUPFAM" id="SSF52540">
    <property type="entry name" value="P-loop containing nucleoside triphosphate hydrolases"/>
    <property type="match status" value="1"/>
</dbReference>
<gene>
    <name evidence="12" type="primary">der_26</name>
    <name evidence="12" type="ORF">SDC9_51907</name>
</gene>
<feature type="domain" description="NusA-like second KH" evidence="11">
    <location>
        <begin position="670"/>
        <end position="729"/>
    </location>
</feature>
<evidence type="ECO:0000256" key="4">
    <source>
        <dbReference type="ARBA" id="ARBA00022884"/>
    </source>
</evidence>
<keyword evidence="2" id="KW-0963">Cytoplasm</keyword>
<proteinExistence type="predicted"/>
<dbReference type="Gene3D" id="3.30.300.20">
    <property type="match status" value="1"/>
</dbReference>
<feature type="transmembrane region" description="Helical" evidence="9">
    <location>
        <begin position="501"/>
        <end position="521"/>
    </location>
</feature>
<keyword evidence="4" id="KW-0694">RNA-binding</keyword>
<feature type="compositionally biased region" description="Basic and acidic residues" evidence="8">
    <location>
        <begin position="1"/>
        <end position="15"/>
    </location>
</feature>
<dbReference type="InterPro" id="IPR058582">
    <property type="entry name" value="KH_NusA_2nd"/>
</dbReference>
<dbReference type="GO" id="GO:0002098">
    <property type="term" value="P:tRNA wobble uridine modification"/>
    <property type="evidence" value="ECO:0007669"/>
    <property type="project" value="TreeGrafter"/>
</dbReference>
<keyword evidence="3" id="KW-0547">Nucleotide-binding</keyword>
<dbReference type="InterPro" id="IPR027417">
    <property type="entry name" value="P-loop_NTPase"/>
</dbReference>
<evidence type="ECO:0000256" key="8">
    <source>
        <dbReference type="SAM" id="MobiDB-lite"/>
    </source>
</evidence>
<evidence type="ECO:0000256" key="3">
    <source>
        <dbReference type="ARBA" id="ARBA00022741"/>
    </source>
</evidence>
<evidence type="ECO:0000313" key="12">
    <source>
        <dbReference type="EMBL" id="MPM05617.1"/>
    </source>
</evidence>
<dbReference type="PANTHER" id="PTHR42714:SF6">
    <property type="entry name" value="TRANSLATION INITIATION FACTOR IF-2"/>
    <property type="match status" value="1"/>
</dbReference>
<dbReference type="InterPro" id="IPR006073">
    <property type="entry name" value="GTP-bd"/>
</dbReference>